<organism evidence="8 9">
    <name type="scientific">Quercus suber</name>
    <name type="common">Cork oak</name>
    <dbReference type="NCBI Taxonomy" id="58331"/>
    <lineage>
        <taxon>Eukaryota</taxon>
        <taxon>Viridiplantae</taxon>
        <taxon>Streptophyta</taxon>
        <taxon>Embryophyta</taxon>
        <taxon>Tracheophyta</taxon>
        <taxon>Spermatophyta</taxon>
        <taxon>Magnoliopsida</taxon>
        <taxon>eudicotyledons</taxon>
        <taxon>Gunneridae</taxon>
        <taxon>Pentapetalae</taxon>
        <taxon>rosids</taxon>
        <taxon>fabids</taxon>
        <taxon>Fagales</taxon>
        <taxon>Fagaceae</taxon>
        <taxon>Quercus</taxon>
    </lineage>
</organism>
<dbReference type="PANTHER" id="PTHR22936">
    <property type="entry name" value="RHOMBOID-RELATED"/>
    <property type="match status" value="1"/>
</dbReference>
<dbReference type="GO" id="GO:0004252">
    <property type="term" value="F:serine-type endopeptidase activity"/>
    <property type="evidence" value="ECO:0007669"/>
    <property type="project" value="InterPro"/>
</dbReference>
<keyword evidence="6" id="KW-0378">Hydrolase</keyword>
<keyword evidence="6" id="KW-0645">Protease</keyword>
<keyword evidence="5 6" id="KW-0472">Membrane</keyword>
<dbReference type="PANTHER" id="PTHR22936:SF77">
    <property type="entry name" value="RHOMBOID-LIKE PROTEIN 1"/>
    <property type="match status" value="1"/>
</dbReference>
<comment type="subcellular location">
    <subcellularLocation>
        <location evidence="1 6">Membrane</location>
        <topology evidence="1 6">Multi-pass membrane protein</topology>
    </subcellularLocation>
</comment>
<feature type="transmembrane region" description="Helical" evidence="6">
    <location>
        <begin position="230"/>
        <end position="251"/>
    </location>
</feature>
<evidence type="ECO:0000259" key="7">
    <source>
        <dbReference type="Pfam" id="PF01694"/>
    </source>
</evidence>
<dbReference type="GO" id="GO:0016020">
    <property type="term" value="C:membrane"/>
    <property type="evidence" value="ECO:0007669"/>
    <property type="project" value="UniProtKB-SubCell"/>
</dbReference>
<dbReference type="Proteomes" id="UP000237347">
    <property type="component" value="Unassembled WGS sequence"/>
</dbReference>
<evidence type="ECO:0000256" key="2">
    <source>
        <dbReference type="ARBA" id="ARBA00009045"/>
    </source>
</evidence>
<feature type="domain" description="Peptidase S54 rhomboid" evidence="7">
    <location>
        <begin position="197"/>
        <end position="273"/>
    </location>
</feature>
<sequence>MCWPRMKCKSVYLKNLGMDARVYSLASVLNLLVVMLGNCEQITFETLEAFSYIMTCEITISVGVSGALFVLLEAMVSKLFINWTIYANKCTTPLLKELVIDDLELLIKSFQRETGENWRKISHIPSIKLDWKYVQRDNEPQFDSDRFIALYANFDKDLCLIPESPFYLEGAGEEFGNKLHKDVSLYISKIKVWVLGCMMTCEIKISVGAPGAFFVPLGAMVSKIFTNWTIYANKCAALVTLVLIIAINLPLGFLPHVDNSAHIEGFLSGFPLGLDIYASGCIELFHGQKLYSCILCKYNKTTLVWMLTVTKDLGSLRLLLLAFEVGQFADFVTISFMEGFDGVWEWDLSGLVICLLQASLILSRFIALYANFDEEYLCLIPKSPFYLEGAVGISGSLFDLLEAMVSELLANWIIFAKKCSKLVTLVLIIAINCPLRFLPPWRYLANMHMDTDVLSYLMLCKYKKKYSRMVLNVNKDLGNLRLPLSAFDAGKLADCAATSFMLMAWVPKHQYYTTALYKH</sequence>
<dbReference type="InterPro" id="IPR035952">
    <property type="entry name" value="Rhomboid-like_sf"/>
</dbReference>
<comment type="similarity">
    <text evidence="2 6">Belongs to the peptidase S54 family.</text>
</comment>
<dbReference type="GO" id="GO:0006508">
    <property type="term" value="P:proteolysis"/>
    <property type="evidence" value="ECO:0007669"/>
    <property type="project" value="UniProtKB-KW"/>
</dbReference>
<evidence type="ECO:0000313" key="9">
    <source>
        <dbReference type="Proteomes" id="UP000237347"/>
    </source>
</evidence>
<comment type="function">
    <text evidence="6">Serine protease involved in intramembrane proteolysis.</text>
</comment>
<comment type="catalytic activity">
    <reaction evidence="6">
        <text>Cleaves type-1 transmembrane domains using a catalytic dyad composed of serine and histidine that are contributed by different transmembrane domains.</text>
        <dbReference type="EC" id="3.4.21.105"/>
    </reaction>
</comment>
<comment type="caution">
    <text evidence="8">The sequence shown here is derived from an EMBL/GenBank/DDBJ whole genome shotgun (WGS) entry which is preliminary data.</text>
</comment>
<evidence type="ECO:0000256" key="1">
    <source>
        <dbReference type="ARBA" id="ARBA00004141"/>
    </source>
</evidence>
<keyword evidence="6" id="KW-0720">Serine protease</keyword>
<protein>
    <recommendedName>
        <fullName evidence="6">RHOMBOID-like protein</fullName>
        <ecNumber evidence="6">3.4.21.105</ecNumber>
    </recommendedName>
</protein>
<proteinExistence type="inferred from homology"/>
<feature type="transmembrane region" description="Helical" evidence="6">
    <location>
        <begin position="49"/>
        <end position="72"/>
    </location>
</feature>
<dbReference type="Gene3D" id="1.20.1540.10">
    <property type="entry name" value="Rhomboid-like"/>
    <property type="match status" value="1"/>
</dbReference>
<feature type="transmembrane region" description="Helical" evidence="6">
    <location>
        <begin position="20"/>
        <end position="37"/>
    </location>
</feature>
<evidence type="ECO:0000256" key="4">
    <source>
        <dbReference type="ARBA" id="ARBA00022989"/>
    </source>
</evidence>
<evidence type="ECO:0000256" key="3">
    <source>
        <dbReference type="ARBA" id="ARBA00022692"/>
    </source>
</evidence>
<evidence type="ECO:0000313" key="8">
    <source>
        <dbReference type="EMBL" id="KAK7815925.1"/>
    </source>
</evidence>
<keyword evidence="3 6" id="KW-0812">Transmembrane</keyword>
<dbReference type="AlphaFoldDB" id="A0AAW0IN29"/>
<gene>
    <name evidence="8" type="primary">RBL5_2</name>
    <name evidence="8" type="ORF">CFP56_000955</name>
</gene>
<dbReference type="Pfam" id="PF01694">
    <property type="entry name" value="Rhomboid"/>
    <property type="match status" value="1"/>
</dbReference>
<keyword evidence="9" id="KW-1185">Reference proteome</keyword>
<accession>A0AAW0IN29</accession>
<evidence type="ECO:0000256" key="5">
    <source>
        <dbReference type="ARBA" id="ARBA00023136"/>
    </source>
</evidence>
<comment type="caution">
    <text evidence="6">Lacks conserved residue(s) required for the propagation of feature annotation.</text>
</comment>
<dbReference type="EC" id="3.4.21.105" evidence="6"/>
<dbReference type="InterPro" id="IPR002610">
    <property type="entry name" value="Peptidase_S54_rhomboid-like"/>
</dbReference>
<dbReference type="SUPFAM" id="SSF144091">
    <property type="entry name" value="Rhomboid-like"/>
    <property type="match status" value="1"/>
</dbReference>
<evidence type="ECO:0000256" key="6">
    <source>
        <dbReference type="RuleBase" id="RU362115"/>
    </source>
</evidence>
<dbReference type="InterPro" id="IPR022764">
    <property type="entry name" value="Peptidase_S54_rhomboid_dom"/>
</dbReference>
<dbReference type="EMBL" id="PKMF04000971">
    <property type="protein sequence ID" value="KAK7815925.1"/>
    <property type="molecule type" value="Genomic_DNA"/>
</dbReference>
<reference evidence="8 9" key="1">
    <citation type="journal article" date="2018" name="Sci. Data">
        <title>The draft genome sequence of cork oak.</title>
        <authorList>
            <person name="Ramos A.M."/>
            <person name="Usie A."/>
            <person name="Barbosa P."/>
            <person name="Barros P.M."/>
            <person name="Capote T."/>
            <person name="Chaves I."/>
            <person name="Simoes F."/>
            <person name="Abreu I."/>
            <person name="Carrasquinho I."/>
            <person name="Faro C."/>
            <person name="Guimaraes J.B."/>
            <person name="Mendonca D."/>
            <person name="Nobrega F."/>
            <person name="Rodrigues L."/>
            <person name="Saibo N.J.M."/>
            <person name="Varela M.C."/>
            <person name="Egas C."/>
            <person name="Matos J."/>
            <person name="Miguel C.M."/>
            <person name="Oliveira M.M."/>
            <person name="Ricardo C.P."/>
            <person name="Goncalves S."/>
        </authorList>
    </citation>
    <scope>NUCLEOTIDE SEQUENCE [LARGE SCALE GENOMIC DNA]</scope>
    <source>
        <strain evidence="9">cv. HL8</strain>
    </source>
</reference>
<keyword evidence="4 6" id="KW-1133">Transmembrane helix</keyword>
<name>A0AAW0IN29_QUESU</name>